<reference evidence="3" key="1">
    <citation type="submission" date="2022-11" db="UniProtKB">
        <authorList>
            <consortium name="WormBaseParasite"/>
        </authorList>
    </citation>
    <scope>IDENTIFICATION</scope>
</reference>
<keyword evidence="1" id="KW-0732">Signal</keyword>
<proteinExistence type="predicted"/>
<dbReference type="AlphaFoldDB" id="A0A914YDJ4"/>
<sequence>MRQLDLFFFLLFIFAASNKFVESIESDPKTWTILKNGKTYVALHILPERINIAFPKQITFDRLASDLTIYSPVQECENTETLKFKLLFSKELYVRGIILSDISVLLYEKCDDEENPYNIVSVKDDGLKGLICF</sequence>
<evidence type="ECO:0000313" key="3">
    <source>
        <dbReference type="WBParaSite" id="PSU_v2.g18293.t1"/>
    </source>
</evidence>
<keyword evidence="2" id="KW-1185">Reference proteome</keyword>
<name>A0A914YDJ4_9BILA</name>
<dbReference type="WBParaSite" id="PSU_v2.g18293.t1">
    <property type="protein sequence ID" value="PSU_v2.g18293.t1"/>
    <property type="gene ID" value="PSU_v2.g18293"/>
</dbReference>
<protein>
    <submittedName>
        <fullName evidence="3">Uncharacterized protein</fullName>
    </submittedName>
</protein>
<feature type="chain" id="PRO_5038022726" evidence="1">
    <location>
        <begin position="24"/>
        <end position="133"/>
    </location>
</feature>
<organism evidence="2 3">
    <name type="scientific">Panagrolaimus superbus</name>
    <dbReference type="NCBI Taxonomy" id="310955"/>
    <lineage>
        <taxon>Eukaryota</taxon>
        <taxon>Metazoa</taxon>
        <taxon>Ecdysozoa</taxon>
        <taxon>Nematoda</taxon>
        <taxon>Chromadorea</taxon>
        <taxon>Rhabditida</taxon>
        <taxon>Tylenchina</taxon>
        <taxon>Panagrolaimomorpha</taxon>
        <taxon>Panagrolaimoidea</taxon>
        <taxon>Panagrolaimidae</taxon>
        <taxon>Panagrolaimus</taxon>
    </lineage>
</organism>
<evidence type="ECO:0000256" key="1">
    <source>
        <dbReference type="SAM" id="SignalP"/>
    </source>
</evidence>
<dbReference type="Proteomes" id="UP000887577">
    <property type="component" value="Unplaced"/>
</dbReference>
<evidence type="ECO:0000313" key="2">
    <source>
        <dbReference type="Proteomes" id="UP000887577"/>
    </source>
</evidence>
<feature type="signal peptide" evidence="1">
    <location>
        <begin position="1"/>
        <end position="23"/>
    </location>
</feature>
<accession>A0A914YDJ4</accession>